<keyword evidence="2" id="KW-1185">Reference proteome</keyword>
<evidence type="ECO:0000313" key="1">
    <source>
        <dbReference type="EMBL" id="VUZ47118.1"/>
    </source>
</evidence>
<gene>
    <name evidence="1" type="ORF">WMSIL1_LOCUS6700</name>
</gene>
<sequence>MIYDVEVGKNTWIRHCNKPRRRLTGLTINKRYLSLHFLINEFNSVHVFSPRFQITDQVMVPSRAVQIRIKPSRIQIDPSSKTYG</sequence>
<dbReference type="Proteomes" id="UP000321570">
    <property type="component" value="Unassembled WGS sequence"/>
</dbReference>
<dbReference type="EMBL" id="CABIJS010000222">
    <property type="protein sequence ID" value="VUZ47118.1"/>
    <property type="molecule type" value="Genomic_DNA"/>
</dbReference>
<protein>
    <submittedName>
        <fullName evidence="1">Uncharacterized protein</fullName>
    </submittedName>
</protein>
<name>A0A564YK66_HYMDI</name>
<accession>A0A564YK66</accession>
<evidence type="ECO:0000313" key="2">
    <source>
        <dbReference type="Proteomes" id="UP000321570"/>
    </source>
</evidence>
<reference evidence="1 2" key="1">
    <citation type="submission" date="2019-07" db="EMBL/GenBank/DDBJ databases">
        <authorList>
            <person name="Jastrzebski P J."/>
            <person name="Paukszto L."/>
            <person name="Jastrzebski P J."/>
        </authorList>
    </citation>
    <scope>NUCLEOTIDE SEQUENCE [LARGE SCALE GENOMIC DNA]</scope>
    <source>
        <strain evidence="1 2">WMS-il1</strain>
    </source>
</reference>
<dbReference type="AlphaFoldDB" id="A0A564YK66"/>
<organism evidence="1 2">
    <name type="scientific">Hymenolepis diminuta</name>
    <name type="common">Rat tapeworm</name>
    <dbReference type="NCBI Taxonomy" id="6216"/>
    <lineage>
        <taxon>Eukaryota</taxon>
        <taxon>Metazoa</taxon>
        <taxon>Spiralia</taxon>
        <taxon>Lophotrochozoa</taxon>
        <taxon>Platyhelminthes</taxon>
        <taxon>Cestoda</taxon>
        <taxon>Eucestoda</taxon>
        <taxon>Cyclophyllidea</taxon>
        <taxon>Hymenolepididae</taxon>
        <taxon>Hymenolepis</taxon>
    </lineage>
</organism>
<proteinExistence type="predicted"/>